<name>A0A853I869_9GAMM</name>
<dbReference type="PANTHER" id="PTHR22726:SF24">
    <property type="entry name" value="M48 FAMILY METALLOPEPTIDASE"/>
    <property type="match status" value="1"/>
</dbReference>
<dbReference type="Proteomes" id="UP000569732">
    <property type="component" value="Unassembled WGS sequence"/>
</dbReference>
<evidence type="ECO:0000313" key="9">
    <source>
        <dbReference type="EMBL" id="NYZ66848.1"/>
    </source>
</evidence>
<keyword evidence="6 9" id="KW-0482">Metalloprotease</keyword>
<dbReference type="AlphaFoldDB" id="A0A853I869"/>
<protein>
    <submittedName>
        <fullName evidence="9">M48 family metalloprotease</fullName>
    </submittedName>
</protein>
<evidence type="ECO:0000256" key="1">
    <source>
        <dbReference type="ARBA" id="ARBA00001947"/>
    </source>
</evidence>
<evidence type="ECO:0000259" key="8">
    <source>
        <dbReference type="Pfam" id="PF01435"/>
    </source>
</evidence>
<reference evidence="9 10" key="1">
    <citation type="submission" date="2020-07" db="EMBL/GenBank/DDBJ databases">
        <title>Endozoicomonas sp. nov., isolated from sediment.</title>
        <authorList>
            <person name="Gu T."/>
        </authorList>
    </citation>
    <scope>NUCLEOTIDE SEQUENCE [LARGE SCALE GENOMIC DNA]</scope>
    <source>
        <strain evidence="9 10">SM1973</strain>
    </source>
</reference>
<feature type="signal peptide" evidence="7">
    <location>
        <begin position="1"/>
        <end position="20"/>
    </location>
</feature>
<dbReference type="EMBL" id="JACCKB010000018">
    <property type="protein sequence ID" value="NYZ66848.1"/>
    <property type="molecule type" value="Genomic_DNA"/>
</dbReference>
<dbReference type="GO" id="GO:0016020">
    <property type="term" value="C:membrane"/>
    <property type="evidence" value="ECO:0007669"/>
    <property type="project" value="TreeGrafter"/>
</dbReference>
<comment type="caution">
    <text evidence="9">The sequence shown here is derived from an EMBL/GenBank/DDBJ whole genome shotgun (WGS) entry which is preliminary data.</text>
</comment>
<dbReference type="PANTHER" id="PTHR22726">
    <property type="entry name" value="METALLOENDOPEPTIDASE OMA1"/>
    <property type="match status" value="1"/>
</dbReference>
<dbReference type="PROSITE" id="PS51257">
    <property type="entry name" value="PROKAR_LIPOPROTEIN"/>
    <property type="match status" value="1"/>
</dbReference>
<evidence type="ECO:0000256" key="3">
    <source>
        <dbReference type="ARBA" id="ARBA00022723"/>
    </source>
</evidence>
<keyword evidence="2" id="KW-0645">Protease</keyword>
<evidence type="ECO:0000256" key="4">
    <source>
        <dbReference type="ARBA" id="ARBA00022801"/>
    </source>
</evidence>
<sequence length="478" mass="53083">MSRLLAIAFVLLASLMTGCAVNPATGSRDFVLMSESEEVSTGRRHANQISKQLPIYSDKKLQAYVQRVGQRIVARSHRPNLAYQFTVIDTPDINAFALPGGYIYIHRGLMAYLNSEADLAAVLAHEVGHVTARHSVRQHSASMATGILGQVVAVYTGVRVAGDLTSLLGTAVVRGYGREHELEADRLGAQYLASANYNPQAMINVIGVLKDQSTFSASKARAEGREPVSYHGVFSTHPRHDERLQQVINSAPQVSGDSGRDRYLRAINGMAFGDSTQAGVRVGRDFLHKPMDLKITFPKGWKIQNNPDSVVAISPNEQAILAMKLLPIKNQMQPVEYVRDLIGSDQMLGGHDIQKTRIRGYSAIARSGFQGQLKRVAIIYYKGKVFLLVGATKQSRYFSTYDPHMLETIHSFQVLPRKDYKKAEGLRIRLTRARRGETIARLAKRSALKEYAVEQLRLLNHYYPSGEPKAGEWLKIVQ</sequence>
<keyword evidence="5" id="KW-0862">Zinc</keyword>
<dbReference type="CDD" id="cd07333">
    <property type="entry name" value="M48C_bepA_like"/>
    <property type="match status" value="1"/>
</dbReference>
<organism evidence="9 10">
    <name type="scientific">Spartinivicinus marinus</name>
    <dbReference type="NCBI Taxonomy" id="2994442"/>
    <lineage>
        <taxon>Bacteria</taxon>
        <taxon>Pseudomonadati</taxon>
        <taxon>Pseudomonadota</taxon>
        <taxon>Gammaproteobacteria</taxon>
        <taxon>Oceanospirillales</taxon>
        <taxon>Zooshikellaceae</taxon>
        <taxon>Spartinivicinus</taxon>
    </lineage>
</organism>
<feature type="domain" description="Peptidase M48" evidence="8">
    <location>
        <begin position="61"/>
        <end position="247"/>
    </location>
</feature>
<keyword evidence="4" id="KW-0378">Hydrolase</keyword>
<evidence type="ECO:0000256" key="2">
    <source>
        <dbReference type="ARBA" id="ARBA00022670"/>
    </source>
</evidence>
<dbReference type="Pfam" id="PF01435">
    <property type="entry name" value="Peptidase_M48"/>
    <property type="match status" value="1"/>
</dbReference>
<evidence type="ECO:0000256" key="7">
    <source>
        <dbReference type="SAM" id="SignalP"/>
    </source>
</evidence>
<dbReference type="GO" id="GO:0004222">
    <property type="term" value="F:metalloendopeptidase activity"/>
    <property type="evidence" value="ECO:0007669"/>
    <property type="project" value="InterPro"/>
</dbReference>
<feature type="chain" id="PRO_5032336545" evidence="7">
    <location>
        <begin position="21"/>
        <end position="478"/>
    </location>
</feature>
<dbReference type="InterPro" id="IPR001915">
    <property type="entry name" value="Peptidase_M48"/>
</dbReference>
<dbReference type="GO" id="GO:0046872">
    <property type="term" value="F:metal ion binding"/>
    <property type="evidence" value="ECO:0007669"/>
    <property type="project" value="UniProtKB-KW"/>
</dbReference>
<dbReference type="GO" id="GO:0051603">
    <property type="term" value="P:proteolysis involved in protein catabolic process"/>
    <property type="evidence" value="ECO:0007669"/>
    <property type="project" value="TreeGrafter"/>
</dbReference>
<keyword evidence="3" id="KW-0479">Metal-binding</keyword>
<proteinExistence type="predicted"/>
<evidence type="ECO:0000256" key="6">
    <source>
        <dbReference type="ARBA" id="ARBA00023049"/>
    </source>
</evidence>
<dbReference type="RefSeq" id="WP_180568874.1">
    <property type="nucleotide sequence ID" value="NZ_JACCKB010000018.1"/>
</dbReference>
<accession>A0A853I869</accession>
<keyword evidence="10" id="KW-1185">Reference proteome</keyword>
<evidence type="ECO:0000313" key="10">
    <source>
        <dbReference type="Proteomes" id="UP000569732"/>
    </source>
</evidence>
<dbReference type="Gene3D" id="3.30.2010.10">
    <property type="entry name" value="Metalloproteases ('zincins'), catalytic domain"/>
    <property type="match status" value="1"/>
</dbReference>
<evidence type="ECO:0000256" key="5">
    <source>
        <dbReference type="ARBA" id="ARBA00022833"/>
    </source>
</evidence>
<gene>
    <name evidence="9" type="ORF">H0A36_12575</name>
</gene>
<keyword evidence="7" id="KW-0732">Signal</keyword>
<dbReference type="InterPro" id="IPR051156">
    <property type="entry name" value="Mito/Outer_Membr_Metalloprot"/>
</dbReference>
<comment type="cofactor">
    <cofactor evidence="1">
        <name>Zn(2+)</name>
        <dbReference type="ChEBI" id="CHEBI:29105"/>
    </cofactor>
</comment>